<evidence type="ECO:0000256" key="1">
    <source>
        <dbReference type="SAM" id="MobiDB-lite"/>
    </source>
</evidence>
<gene>
    <name evidence="2" type="ORF">APZ42_023479</name>
</gene>
<evidence type="ECO:0000313" key="3">
    <source>
        <dbReference type="Proteomes" id="UP000076858"/>
    </source>
</evidence>
<dbReference type="AlphaFoldDB" id="A0A164UX39"/>
<proteinExistence type="predicted"/>
<protein>
    <submittedName>
        <fullName evidence="2">Uncharacterized protein</fullName>
    </submittedName>
</protein>
<dbReference type="Proteomes" id="UP000076858">
    <property type="component" value="Unassembled WGS sequence"/>
</dbReference>
<name>A0A164UX39_9CRUS</name>
<feature type="compositionally biased region" description="Basic residues" evidence="1">
    <location>
        <begin position="50"/>
        <end position="62"/>
    </location>
</feature>
<reference evidence="2 3" key="1">
    <citation type="submission" date="2016-03" db="EMBL/GenBank/DDBJ databases">
        <title>EvidentialGene: Evidence-directed Construction of Genes on Genomes.</title>
        <authorList>
            <person name="Gilbert D.G."/>
            <person name="Choi J.-H."/>
            <person name="Mockaitis K."/>
            <person name="Colbourne J."/>
            <person name="Pfrender M."/>
        </authorList>
    </citation>
    <scope>NUCLEOTIDE SEQUENCE [LARGE SCALE GENOMIC DNA]</scope>
    <source>
        <strain evidence="2 3">Xinb3</strain>
        <tissue evidence="2">Complete organism</tissue>
    </source>
</reference>
<accession>A0A164UX39</accession>
<organism evidence="2 3">
    <name type="scientific">Daphnia magna</name>
    <dbReference type="NCBI Taxonomy" id="35525"/>
    <lineage>
        <taxon>Eukaryota</taxon>
        <taxon>Metazoa</taxon>
        <taxon>Ecdysozoa</taxon>
        <taxon>Arthropoda</taxon>
        <taxon>Crustacea</taxon>
        <taxon>Branchiopoda</taxon>
        <taxon>Diplostraca</taxon>
        <taxon>Cladocera</taxon>
        <taxon>Anomopoda</taxon>
        <taxon>Daphniidae</taxon>
        <taxon>Daphnia</taxon>
    </lineage>
</organism>
<keyword evidence="3" id="KW-1185">Reference proteome</keyword>
<feature type="compositionally biased region" description="Basic and acidic residues" evidence="1">
    <location>
        <begin position="66"/>
        <end position="79"/>
    </location>
</feature>
<evidence type="ECO:0000313" key="2">
    <source>
        <dbReference type="EMBL" id="KZS11753.1"/>
    </source>
</evidence>
<sequence length="101" mass="12213">MVDCRLDARPFFLLFFVNGDRNHGRRGERQPLHLVHHGDGVHQLLQRSNPHTHARTHTKGWSRRAPYRDTHRERERERRTKQLFKHASSILPTFWLFCFAY</sequence>
<comment type="caution">
    <text evidence="2">The sequence shown here is derived from an EMBL/GenBank/DDBJ whole genome shotgun (WGS) entry which is preliminary data.</text>
</comment>
<feature type="region of interest" description="Disordered" evidence="1">
    <location>
        <begin position="48"/>
        <end position="79"/>
    </location>
</feature>
<dbReference type="EMBL" id="LRGB01001569">
    <property type="protein sequence ID" value="KZS11753.1"/>
    <property type="molecule type" value="Genomic_DNA"/>
</dbReference>